<evidence type="ECO:0000256" key="1">
    <source>
        <dbReference type="SAM" id="MobiDB-lite"/>
    </source>
</evidence>
<feature type="compositionally biased region" description="Low complexity" evidence="1">
    <location>
        <begin position="73"/>
        <end position="92"/>
    </location>
</feature>
<protein>
    <submittedName>
        <fullName evidence="2">Uncharacterized protein</fullName>
    </submittedName>
</protein>
<dbReference type="Proteomes" id="UP000603453">
    <property type="component" value="Unassembled WGS sequence"/>
</dbReference>
<name>A0A8H7QRV0_9FUNG</name>
<dbReference type="GO" id="GO:0009318">
    <property type="term" value="C:exodeoxyribonuclease VII complex"/>
    <property type="evidence" value="ECO:0007669"/>
    <property type="project" value="InterPro"/>
</dbReference>
<gene>
    <name evidence="2" type="ORF">INT47_012810</name>
</gene>
<comment type="caution">
    <text evidence="2">The sequence shown here is derived from an EMBL/GenBank/DDBJ whole genome shotgun (WGS) entry which is preliminary data.</text>
</comment>
<sequence length="211" mass="24438">MDKKLEKIFQKLEHSDRALERTMEIVEENDQILQDLFARMDSEKKEVIYISSSNSSSNSSIYNLTNSPVEVQALSHQSSSRSSSCSVETQQSTETLTFPRPQRDSKTVKQNEAVAILGKLNKNKHKLTGSDLFELFGKATTVLVHGIFASKKRQLPRWYKFPKSEKNKLVKIISKIVWDYFSIDLSRFENDWLVLFLIKQAYETERRVSHT</sequence>
<dbReference type="SUPFAM" id="SSF116842">
    <property type="entry name" value="XseB-like"/>
    <property type="match status" value="1"/>
</dbReference>
<dbReference type="AlphaFoldDB" id="A0A8H7QRV0"/>
<dbReference type="InterPro" id="IPR037004">
    <property type="entry name" value="Exonuc_VII_ssu_sf"/>
</dbReference>
<accession>A0A8H7QRV0</accession>
<proteinExistence type="predicted"/>
<reference evidence="2" key="1">
    <citation type="submission" date="2020-12" db="EMBL/GenBank/DDBJ databases">
        <title>Metabolic potential, ecology and presence of endohyphal bacteria is reflected in genomic diversity of Mucoromycotina.</title>
        <authorList>
            <person name="Muszewska A."/>
            <person name="Okrasinska A."/>
            <person name="Steczkiewicz K."/>
            <person name="Drgas O."/>
            <person name="Orlowska M."/>
            <person name="Perlinska-Lenart U."/>
            <person name="Aleksandrzak-Piekarczyk T."/>
            <person name="Szatraj K."/>
            <person name="Zielenkiewicz U."/>
            <person name="Pilsyk S."/>
            <person name="Malc E."/>
            <person name="Mieczkowski P."/>
            <person name="Kruszewska J.S."/>
            <person name="Biernat P."/>
            <person name="Pawlowska J."/>
        </authorList>
    </citation>
    <scope>NUCLEOTIDE SEQUENCE</scope>
    <source>
        <strain evidence="2">WA0000017839</strain>
    </source>
</reference>
<evidence type="ECO:0000313" key="2">
    <source>
        <dbReference type="EMBL" id="KAG2196516.1"/>
    </source>
</evidence>
<keyword evidence="3" id="KW-1185">Reference proteome</keyword>
<feature type="region of interest" description="Disordered" evidence="1">
    <location>
        <begin position="73"/>
        <end position="107"/>
    </location>
</feature>
<dbReference type="GO" id="GO:0006308">
    <property type="term" value="P:DNA catabolic process"/>
    <property type="evidence" value="ECO:0007669"/>
    <property type="project" value="InterPro"/>
</dbReference>
<dbReference type="EMBL" id="JAEPRD010000145">
    <property type="protein sequence ID" value="KAG2196516.1"/>
    <property type="molecule type" value="Genomic_DNA"/>
</dbReference>
<organism evidence="2 3">
    <name type="scientific">Mucor saturninus</name>
    <dbReference type="NCBI Taxonomy" id="64648"/>
    <lineage>
        <taxon>Eukaryota</taxon>
        <taxon>Fungi</taxon>
        <taxon>Fungi incertae sedis</taxon>
        <taxon>Mucoromycota</taxon>
        <taxon>Mucoromycotina</taxon>
        <taxon>Mucoromycetes</taxon>
        <taxon>Mucorales</taxon>
        <taxon>Mucorineae</taxon>
        <taxon>Mucoraceae</taxon>
        <taxon>Mucor</taxon>
    </lineage>
</organism>
<dbReference type="GO" id="GO:0008855">
    <property type="term" value="F:exodeoxyribonuclease VII activity"/>
    <property type="evidence" value="ECO:0007669"/>
    <property type="project" value="InterPro"/>
</dbReference>
<evidence type="ECO:0000313" key="3">
    <source>
        <dbReference type="Proteomes" id="UP000603453"/>
    </source>
</evidence>